<comment type="caution">
    <text evidence="2">The sequence shown here is derived from an EMBL/GenBank/DDBJ whole genome shotgun (WGS) entry which is preliminary data.</text>
</comment>
<reference evidence="2" key="1">
    <citation type="journal article" date="2015" name="Nature">
        <title>Complex archaea that bridge the gap between prokaryotes and eukaryotes.</title>
        <authorList>
            <person name="Spang A."/>
            <person name="Saw J.H."/>
            <person name="Jorgensen S.L."/>
            <person name="Zaremba-Niedzwiedzka K."/>
            <person name="Martijn J."/>
            <person name="Lind A.E."/>
            <person name="van Eijk R."/>
            <person name="Schleper C."/>
            <person name="Guy L."/>
            <person name="Ettema T.J."/>
        </authorList>
    </citation>
    <scope>NUCLEOTIDE SEQUENCE</scope>
</reference>
<dbReference type="InterPro" id="IPR010982">
    <property type="entry name" value="Lambda_DNA-bd_dom_sf"/>
</dbReference>
<dbReference type="SUPFAM" id="SSF47413">
    <property type="entry name" value="lambda repressor-like DNA-binding domains"/>
    <property type="match status" value="1"/>
</dbReference>
<sequence>MADRIKAARLKSGLSQVELSEQTHLTQQMISKLESGRSQSTSAIFAIAKALDVSAYWLGLETDEDFHQGSIAAFFDDGSISEAWLLLSDLQRYEICKHIFQLSKPKPANTAG</sequence>
<dbReference type="Gene3D" id="1.10.260.40">
    <property type="entry name" value="lambda repressor-like DNA-binding domains"/>
    <property type="match status" value="1"/>
</dbReference>
<dbReference type="EMBL" id="LAZR01045559">
    <property type="protein sequence ID" value="KKK98586.1"/>
    <property type="molecule type" value="Genomic_DNA"/>
</dbReference>
<feature type="domain" description="HTH cro/C1-type" evidence="1">
    <location>
        <begin position="5"/>
        <end position="58"/>
    </location>
</feature>
<organism evidence="2">
    <name type="scientific">marine sediment metagenome</name>
    <dbReference type="NCBI Taxonomy" id="412755"/>
    <lineage>
        <taxon>unclassified sequences</taxon>
        <taxon>metagenomes</taxon>
        <taxon>ecological metagenomes</taxon>
    </lineage>
</organism>
<evidence type="ECO:0000259" key="1">
    <source>
        <dbReference type="PROSITE" id="PS50943"/>
    </source>
</evidence>
<proteinExistence type="predicted"/>
<gene>
    <name evidence="2" type="ORF">LCGC14_2641250</name>
</gene>
<dbReference type="InterPro" id="IPR001387">
    <property type="entry name" value="Cro/C1-type_HTH"/>
</dbReference>
<dbReference type="GO" id="GO:0003677">
    <property type="term" value="F:DNA binding"/>
    <property type="evidence" value="ECO:0007669"/>
    <property type="project" value="InterPro"/>
</dbReference>
<dbReference type="AlphaFoldDB" id="A0A0F9CPP1"/>
<evidence type="ECO:0000313" key="2">
    <source>
        <dbReference type="EMBL" id="KKK98586.1"/>
    </source>
</evidence>
<dbReference type="Pfam" id="PF01381">
    <property type="entry name" value="HTH_3"/>
    <property type="match status" value="1"/>
</dbReference>
<dbReference type="PROSITE" id="PS50943">
    <property type="entry name" value="HTH_CROC1"/>
    <property type="match status" value="1"/>
</dbReference>
<name>A0A0F9CPP1_9ZZZZ</name>
<accession>A0A0F9CPP1</accession>
<dbReference type="SMART" id="SM00530">
    <property type="entry name" value="HTH_XRE"/>
    <property type="match status" value="1"/>
</dbReference>
<protein>
    <recommendedName>
        <fullName evidence="1">HTH cro/C1-type domain-containing protein</fullName>
    </recommendedName>
</protein>
<dbReference type="CDD" id="cd00093">
    <property type="entry name" value="HTH_XRE"/>
    <property type="match status" value="1"/>
</dbReference>